<dbReference type="KEGG" id="satk:SA2016_2611"/>
<protein>
    <submittedName>
        <fullName evidence="3">Membrane protein</fullName>
    </submittedName>
</protein>
<sequence length="143" mass="15351">MSVAFSLVIAIGMVLAVLAMLRSGKLREKYAVLWLVVGGLTIILGIFPGLLDWAASLVGIKVPANLLFALSIVLLVGVGLHVSRELTVLEEETRILAEEVAILRQSVDVLRRTATTSAEIPQDPTAVHHPARPIASEEVDSDH</sequence>
<keyword evidence="2" id="KW-1133">Transmembrane helix</keyword>
<dbReference type="Proteomes" id="UP000070134">
    <property type="component" value="Chromosome"/>
</dbReference>
<gene>
    <name evidence="3" type="ORF">SA2016_2611</name>
</gene>
<dbReference type="Pfam" id="PF10066">
    <property type="entry name" value="DUF2304"/>
    <property type="match status" value="1"/>
</dbReference>
<reference evidence="3 4" key="1">
    <citation type="submission" date="2016-02" db="EMBL/GenBank/DDBJ databases">
        <title>Complete genome of Sinomonas atrocyanea KCTC 3377.</title>
        <authorList>
            <person name="Kim K.M."/>
        </authorList>
    </citation>
    <scope>NUCLEOTIDE SEQUENCE [LARGE SCALE GENOMIC DNA]</scope>
    <source>
        <strain evidence="3 4">KCTC 3377</strain>
    </source>
</reference>
<evidence type="ECO:0000256" key="2">
    <source>
        <dbReference type="SAM" id="Phobius"/>
    </source>
</evidence>
<keyword evidence="2" id="KW-0812">Transmembrane</keyword>
<feature type="transmembrane region" description="Helical" evidence="2">
    <location>
        <begin position="62"/>
        <end position="82"/>
    </location>
</feature>
<keyword evidence="2" id="KW-0472">Membrane</keyword>
<evidence type="ECO:0000313" key="3">
    <source>
        <dbReference type="EMBL" id="AMM33278.1"/>
    </source>
</evidence>
<dbReference type="InterPro" id="IPR019277">
    <property type="entry name" value="DUF2304"/>
</dbReference>
<proteinExistence type="predicted"/>
<feature type="transmembrane region" description="Helical" evidence="2">
    <location>
        <begin position="6"/>
        <end position="24"/>
    </location>
</feature>
<keyword evidence="4" id="KW-1185">Reference proteome</keyword>
<evidence type="ECO:0000256" key="1">
    <source>
        <dbReference type="SAM" id="MobiDB-lite"/>
    </source>
</evidence>
<accession>A0A127A1E1</accession>
<feature type="transmembrane region" description="Helical" evidence="2">
    <location>
        <begin position="31"/>
        <end position="50"/>
    </location>
</feature>
<dbReference type="OrthoDB" id="3261168at2"/>
<dbReference type="PATRIC" id="fig|37927.3.peg.2686"/>
<organism evidence="3 4">
    <name type="scientific">Sinomonas atrocyanea</name>
    <dbReference type="NCBI Taxonomy" id="37927"/>
    <lineage>
        <taxon>Bacteria</taxon>
        <taxon>Bacillati</taxon>
        <taxon>Actinomycetota</taxon>
        <taxon>Actinomycetes</taxon>
        <taxon>Micrococcales</taxon>
        <taxon>Micrococcaceae</taxon>
        <taxon>Sinomonas</taxon>
    </lineage>
</organism>
<evidence type="ECO:0000313" key="4">
    <source>
        <dbReference type="Proteomes" id="UP000070134"/>
    </source>
</evidence>
<dbReference type="RefSeq" id="WP_084249507.1">
    <property type="nucleotide sequence ID" value="NZ_BJMO01000011.1"/>
</dbReference>
<feature type="region of interest" description="Disordered" evidence="1">
    <location>
        <begin position="120"/>
        <end position="143"/>
    </location>
</feature>
<dbReference type="AlphaFoldDB" id="A0A127A1E1"/>
<name>A0A127A1E1_9MICC</name>
<dbReference type="EMBL" id="CP014518">
    <property type="protein sequence ID" value="AMM33278.1"/>
    <property type="molecule type" value="Genomic_DNA"/>
</dbReference>
<dbReference type="STRING" id="37927.SA2016_2611"/>